<proteinExistence type="predicted"/>
<feature type="region of interest" description="Disordered" evidence="1">
    <location>
        <begin position="93"/>
        <end position="113"/>
    </location>
</feature>
<dbReference type="EMBL" id="JACTNZ010000006">
    <property type="protein sequence ID" value="KAG5546480.1"/>
    <property type="molecule type" value="Genomic_DNA"/>
</dbReference>
<comment type="caution">
    <text evidence="2">The sequence shown here is derived from an EMBL/GenBank/DDBJ whole genome shotgun (WGS) entry which is preliminary data.</text>
</comment>
<name>A0AAV6K227_9ERIC</name>
<dbReference type="PANTHER" id="PTHR33647:SF5">
    <property type="entry name" value="OS01G0793900 PROTEIN"/>
    <property type="match status" value="1"/>
</dbReference>
<evidence type="ECO:0000313" key="2">
    <source>
        <dbReference type="EMBL" id="KAG5546480.1"/>
    </source>
</evidence>
<dbReference type="AlphaFoldDB" id="A0AAV6K227"/>
<accession>A0AAV6K227</accession>
<reference evidence="2 3" key="1">
    <citation type="submission" date="2020-08" db="EMBL/GenBank/DDBJ databases">
        <title>Plant Genome Project.</title>
        <authorList>
            <person name="Zhang R.-G."/>
        </authorList>
    </citation>
    <scope>NUCLEOTIDE SEQUENCE [LARGE SCALE GENOMIC DNA]</scope>
    <source>
        <strain evidence="2">WSP0</strain>
        <tissue evidence="2">Leaf</tissue>
    </source>
</reference>
<evidence type="ECO:0000313" key="3">
    <source>
        <dbReference type="Proteomes" id="UP000823749"/>
    </source>
</evidence>
<keyword evidence="3" id="KW-1185">Reference proteome</keyword>
<evidence type="ECO:0000256" key="1">
    <source>
        <dbReference type="SAM" id="MobiDB-lite"/>
    </source>
</evidence>
<gene>
    <name evidence="2" type="ORF">RHGRI_018610</name>
</gene>
<sequence length="113" mass="12720">MHWAGEDWGSLAPETHFSGDKTREKFYRKATDMKEEIRLLVANGKKAAAAERTTQVKIKITKKQLGELLGRMDSVKGLAVEEVAALLMRAGDQFDQTHQRSRRPALKSIPEVN</sequence>
<protein>
    <submittedName>
        <fullName evidence="2">Uncharacterized protein</fullName>
    </submittedName>
</protein>
<feature type="region of interest" description="Disordered" evidence="1">
    <location>
        <begin position="1"/>
        <end position="21"/>
    </location>
</feature>
<dbReference type="Proteomes" id="UP000823749">
    <property type="component" value="Chromosome 6"/>
</dbReference>
<organism evidence="2 3">
    <name type="scientific">Rhododendron griersonianum</name>
    <dbReference type="NCBI Taxonomy" id="479676"/>
    <lineage>
        <taxon>Eukaryota</taxon>
        <taxon>Viridiplantae</taxon>
        <taxon>Streptophyta</taxon>
        <taxon>Embryophyta</taxon>
        <taxon>Tracheophyta</taxon>
        <taxon>Spermatophyta</taxon>
        <taxon>Magnoliopsida</taxon>
        <taxon>eudicotyledons</taxon>
        <taxon>Gunneridae</taxon>
        <taxon>Pentapetalae</taxon>
        <taxon>asterids</taxon>
        <taxon>Ericales</taxon>
        <taxon>Ericaceae</taxon>
        <taxon>Ericoideae</taxon>
        <taxon>Rhodoreae</taxon>
        <taxon>Rhododendron</taxon>
    </lineage>
</organism>
<dbReference type="PANTHER" id="PTHR33647">
    <property type="entry name" value="OS01G0793900 PROTEIN"/>
    <property type="match status" value="1"/>
</dbReference>